<feature type="domain" description="Glycolipid transfer protein" evidence="1">
    <location>
        <begin position="111"/>
        <end position="290"/>
    </location>
</feature>
<dbReference type="Ensembl" id="ENSSFOT00015027089.2">
    <property type="protein sequence ID" value="ENSSFOP00015026786.1"/>
    <property type="gene ID" value="ENSSFOG00015017218.2"/>
</dbReference>
<reference evidence="2" key="3">
    <citation type="submission" date="2025-09" db="UniProtKB">
        <authorList>
            <consortium name="Ensembl"/>
        </authorList>
    </citation>
    <scope>IDENTIFICATION</scope>
</reference>
<dbReference type="Proteomes" id="UP000694397">
    <property type="component" value="Chromosome 21"/>
</dbReference>
<dbReference type="AlphaFoldDB" id="A0A8C9RZT3"/>
<dbReference type="InterPro" id="IPR014830">
    <property type="entry name" value="Glycolipid_transfer_prot_dom"/>
</dbReference>
<evidence type="ECO:0000313" key="3">
    <source>
        <dbReference type="Proteomes" id="UP000694397"/>
    </source>
</evidence>
<dbReference type="GO" id="GO:1902388">
    <property type="term" value="F:ceramide 1-phosphate transfer activity"/>
    <property type="evidence" value="ECO:0007669"/>
    <property type="project" value="TreeGrafter"/>
</dbReference>
<dbReference type="GeneTree" id="ENSGT00940000165048"/>
<keyword evidence="3" id="KW-1185">Reference proteome</keyword>
<accession>A0A8C9RZT3</accession>
<dbReference type="InterPro" id="IPR036497">
    <property type="entry name" value="GLTP_sf"/>
</dbReference>
<proteinExistence type="predicted"/>
<dbReference type="PANTHER" id="PTHR10219:SF93">
    <property type="entry name" value="CERAMIDE-1-PHOSPHATE TRANSFER PROTEIN"/>
    <property type="match status" value="1"/>
</dbReference>
<dbReference type="RefSeq" id="XP_018584365.1">
    <property type="nucleotide sequence ID" value="XM_018728849.2"/>
</dbReference>
<dbReference type="GO" id="GO:1902387">
    <property type="term" value="F:ceramide 1-phosphate binding"/>
    <property type="evidence" value="ECO:0007669"/>
    <property type="project" value="TreeGrafter"/>
</dbReference>
<evidence type="ECO:0000313" key="2">
    <source>
        <dbReference type="Ensembl" id="ENSSFOP00015026786.1"/>
    </source>
</evidence>
<reference evidence="2 3" key="1">
    <citation type="submission" date="2019-04" db="EMBL/GenBank/DDBJ databases">
        <authorList>
            <consortium name="Wellcome Sanger Institute Data Sharing"/>
        </authorList>
    </citation>
    <scope>NUCLEOTIDE SEQUENCE [LARGE SCALE GENOMIC DNA]</scope>
</reference>
<protein>
    <submittedName>
        <fullName evidence="2">Glycolipid transfer protein domain containing 2b</fullName>
    </submittedName>
</protein>
<dbReference type="OrthoDB" id="116883at2759"/>
<dbReference type="Gene3D" id="1.10.3520.10">
    <property type="entry name" value="Glycolipid transfer protein"/>
    <property type="match status" value="1"/>
</dbReference>
<gene>
    <name evidence="2" type="primary">gltpd2b</name>
</gene>
<sequence length="328" mass="36905">MGVKGRAALAVTVLLFVLGSMWLRLTPHRGFEPSSRLSDNPDGGLDHHLRPCLNSYVQVHLPGNVSDGRVAGVIEEDTDSFTLSECPGQEFQVSRLLSHLRAAATPDSDVLISPYLSSWDELIKFLNALGPMVGLISQEIEGKTGIIRELARREEEEPEGMREAGSDRLHFEMDKDRSDTIRSEGSESYRSVRSMIKAELHLGLVNFQEQTDSGCRTLLRLHRALLWLQLFLQKLGESPTPGDRLQSPSELCREAYRETLAQHHSWLVRRAAEMAFVAMPDRSYFFRLVCAQDQKGATLVLRKVVRAIGEVYTRTERALEEHGMLNLP</sequence>
<organism evidence="2 3">
    <name type="scientific">Scleropages formosus</name>
    <name type="common">Asian bonytongue</name>
    <name type="synonym">Osteoglossum formosum</name>
    <dbReference type="NCBI Taxonomy" id="113540"/>
    <lineage>
        <taxon>Eukaryota</taxon>
        <taxon>Metazoa</taxon>
        <taxon>Chordata</taxon>
        <taxon>Craniata</taxon>
        <taxon>Vertebrata</taxon>
        <taxon>Euteleostomi</taxon>
        <taxon>Actinopterygii</taxon>
        <taxon>Neopterygii</taxon>
        <taxon>Teleostei</taxon>
        <taxon>Osteoglossocephala</taxon>
        <taxon>Osteoglossomorpha</taxon>
        <taxon>Osteoglossiformes</taxon>
        <taxon>Osteoglossidae</taxon>
        <taxon>Scleropages</taxon>
    </lineage>
</organism>
<dbReference type="KEGG" id="sfm:108920235"/>
<dbReference type="PANTHER" id="PTHR10219">
    <property type="entry name" value="GLYCOLIPID TRANSFER PROTEIN-RELATED"/>
    <property type="match status" value="1"/>
</dbReference>
<dbReference type="CTD" id="565337"/>
<evidence type="ECO:0000259" key="1">
    <source>
        <dbReference type="Pfam" id="PF08718"/>
    </source>
</evidence>
<dbReference type="GO" id="GO:0016020">
    <property type="term" value="C:membrane"/>
    <property type="evidence" value="ECO:0007669"/>
    <property type="project" value="TreeGrafter"/>
</dbReference>
<reference evidence="2" key="2">
    <citation type="submission" date="2025-08" db="UniProtKB">
        <authorList>
            <consortium name="Ensembl"/>
        </authorList>
    </citation>
    <scope>IDENTIFICATION</scope>
</reference>
<name>A0A8C9RZT3_SCLFO</name>
<dbReference type="SUPFAM" id="SSF110004">
    <property type="entry name" value="Glycolipid transfer protein, GLTP"/>
    <property type="match status" value="1"/>
</dbReference>
<dbReference type="Pfam" id="PF08718">
    <property type="entry name" value="GLTP"/>
    <property type="match status" value="1"/>
</dbReference>
<dbReference type="GeneID" id="108920235"/>
<dbReference type="GO" id="GO:0005829">
    <property type="term" value="C:cytosol"/>
    <property type="evidence" value="ECO:0007669"/>
    <property type="project" value="TreeGrafter"/>
</dbReference>